<dbReference type="KEGG" id="kbs:EPA93_37205"/>
<reference evidence="2 3" key="1">
    <citation type="submission" date="2019-01" db="EMBL/GenBank/DDBJ databases">
        <title>Ktedonosporobacter rubrisoli SCAWS-G2.</title>
        <authorList>
            <person name="Huang Y."/>
            <person name="Yan B."/>
        </authorList>
    </citation>
    <scope>NUCLEOTIDE SEQUENCE [LARGE SCALE GENOMIC DNA]</scope>
    <source>
        <strain evidence="2 3">SCAWS-G2</strain>
    </source>
</reference>
<keyword evidence="2" id="KW-0808">Transferase</keyword>
<dbReference type="AlphaFoldDB" id="A0A4P6K0I2"/>
<organism evidence="2 3">
    <name type="scientific">Ktedonosporobacter rubrisoli</name>
    <dbReference type="NCBI Taxonomy" id="2509675"/>
    <lineage>
        <taxon>Bacteria</taxon>
        <taxon>Bacillati</taxon>
        <taxon>Chloroflexota</taxon>
        <taxon>Ktedonobacteria</taxon>
        <taxon>Ktedonobacterales</taxon>
        <taxon>Ktedonosporobacteraceae</taxon>
        <taxon>Ktedonosporobacter</taxon>
    </lineage>
</organism>
<dbReference type="CDD" id="cd02440">
    <property type="entry name" value="AdoMet_MTases"/>
    <property type="match status" value="1"/>
</dbReference>
<dbReference type="InterPro" id="IPR029063">
    <property type="entry name" value="SAM-dependent_MTases_sf"/>
</dbReference>
<name>A0A4P6K0I2_KTERU</name>
<gene>
    <name evidence="2" type="ORF">EPA93_37205</name>
</gene>
<dbReference type="GO" id="GO:0032259">
    <property type="term" value="P:methylation"/>
    <property type="evidence" value="ECO:0007669"/>
    <property type="project" value="UniProtKB-KW"/>
</dbReference>
<dbReference type="RefSeq" id="WP_129892374.1">
    <property type="nucleotide sequence ID" value="NZ_CP035758.1"/>
</dbReference>
<dbReference type="GO" id="GO:0008757">
    <property type="term" value="F:S-adenosylmethionine-dependent methyltransferase activity"/>
    <property type="evidence" value="ECO:0007669"/>
    <property type="project" value="InterPro"/>
</dbReference>
<evidence type="ECO:0000313" key="3">
    <source>
        <dbReference type="Proteomes" id="UP000290365"/>
    </source>
</evidence>
<dbReference type="OrthoDB" id="529208at2"/>
<keyword evidence="3" id="KW-1185">Reference proteome</keyword>
<dbReference type="Gene3D" id="3.40.50.150">
    <property type="entry name" value="Vaccinia Virus protein VP39"/>
    <property type="match status" value="1"/>
</dbReference>
<keyword evidence="2" id="KW-0489">Methyltransferase</keyword>
<dbReference type="PANTHER" id="PTHR43591">
    <property type="entry name" value="METHYLTRANSFERASE"/>
    <property type="match status" value="1"/>
</dbReference>
<dbReference type="InterPro" id="IPR013216">
    <property type="entry name" value="Methyltransf_11"/>
</dbReference>
<dbReference type="Proteomes" id="UP000290365">
    <property type="component" value="Chromosome"/>
</dbReference>
<proteinExistence type="predicted"/>
<evidence type="ECO:0000259" key="1">
    <source>
        <dbReference type="Pfam" id="PF08241"/>
    </source>
</evidence>
<dbReference type="SUPFAM" id="SSF53335">
    <property type="entry name" value="S-adenosyl-L-methionine-dependent methyltransferases"/>
    <property type="match status" value="1"/>
</dbReference>
<evidence type="ECO:0000313" key="2">
    <source>
        <dbReference type="EMBL" id="QBD81313.1"/>
    </source>
</evidence>
<protein>
    <submittedName>
        <fullName evidence="2">Class I SAM-dependent methyltransferase</fullName>
    </submittedName>
</protein>
<dbReference type="Gene3D" id="1.10.8.900">
    <property type="match status" value="1"/>
</dbReference>
<dbReference type="EMBL" id="CP035758">
    <property type="protein sequence ID" value="QBD81313.1"/>
    <property type="molecule type" value="Genomic_DNA"/>
</dbReference>
<feature type="domain" description="Methyltransferase type 11" evidence="1">
    <location>
        <begin position="45"/>
        <end position="170"/>
    </location>
</feature>
<sequence>MTSISFDAVAHRYDASRGFSQDVTRQLTEAIVALLGTKREERIFEVGVGTGRIALPLLEYGYHYTGVDISMKMLDKFQDKLQPAGWREKALPWGSLPNEQLTERQPEVRHFVHEGKAGELRLVVADMTELPFHSQSFDVVIATHVFHLISSWQDALKEILRVLKPGGLLLRCLNEGWEKQWHSGAQDIKTQWSSIVEELGGTTRLPGATDQEVTTWLQQMGLSTELIPVTSFQSETRPRVILEEIEQRLWTYASVVPDAIFYPALERLRVWAHEHYGENLDTTYVKQTRLAIGKTQV</sequence>
<accession>A0A4P6K0I2</accession>
<dbReference type="Pfam" id="PF08241">
    <property type="entry name" value="Methyltransf_11"/>
    <property type="match status" value="1"/>
</dbReference>